<dbReference type="Proteomes" id="UP000188879">
    <property type="component" value="Unassembled WGS sequence"/>
</dbReference>
<evidence type="ECO:0008006" key="4">
    <source>
        <dbReference type="Google" id="ProtNLM"/>
    </source>
</evidence>
<organism evidence="2 3">
    <name type="scientific">Teichococcus deserti</name>
    <dbReference type="NCBI Taxonomy" id="1817963"/>
    <lineage>
        <taxon>Bacteria</taxon>
        <taxon>Pseudomonadati</taxon>
        <taxon>Pseudomonadota</taxon>
        <taxon>Alphaproteobacteria</taxon>
        <taxon>Acetobacterales</taxon>
        <taxon>Roseomonadaceae</taxon>
        <taxon>Roseomonas</taxon>
    </lineage>
</organism>
<feature type="transmembrane region" description="Helical" evidence="1">
    <location>
        <begin position="325"/>
        <end position="341"/>
    </location>
</feature>
<feature type="transmembrane region" description="Helical" evidence="1">
    <location>
        <begin position="265"/>
        <end position="288"/>
    </location>
</feature>
<keyword evidence="1" id="KW-1133">Transmembrane helix</keyword>
<feature type="transmembrane region" description="Helical" evidence="1">
    <location>
        <begin position="353"/>
        <end position="370"/>
    </location>
</feature>
<comment type="caution">
    <text evidence="2">The sequence shown here is derived from an EMBL/GenBank/DDBJ whole genome shotgun (WGS) entry which is preliminary data.</text>
</comment>
<sequence length="528" mass="57538">MTPDPIRTGTGPSAPAWRGWLLRLGGLVPSLIFLAAVLSPPLNHDVAAVLDFASRMLGGEKLYSDLIDVNPPLIFLLNLPAAWMARHSALTPPEGLLICLMVGCAAVLALVAALVRLPGRVTGPAERAALFFLMPLLLVASGHDFGQREQIMAMLAFPYLFMAERRIEGLATPRLLGLAVTLIAALGFALKPHFLAVPALVEAVVLLARLRHPGLAAALRDPVPWLMAGIWAAYLAGIVLFFPDYFGRVVPLVFDWYLDLGGAPWWRVLLTDLTGSAAILALALLGFVAAVRFGWLPRLLTAAVMGGMAAALVQHKGWSYHLVPVWTWAGLAGGLLLARGADRGLRPEDARRAAPWLGAGMAFAFGLFTLRGGEAPWMEVRYAESTGGRLSAWLQSHAREKPLLLLSPDIPVVYPAVNEAEARLQLPFMSTWLLQAVYQQCPAGGARYRAPEAMPAAERFVWDEVVERVVAEPPAAAVIQRWTAIPDCAGQRFDFLEYFRRDPRFAAAWARMRPAGEIDGFFLFVREE</sequence>
<feature type="transmembrane region" description="Helical" evidence="1">
    <location>
        <begin position="295"/>
        <end position="313"/>
    </location>
</feature>
<evidence type="ECO:0000313" key="2">
    <source>
        <dbReference type="EMBL" id="ONG50042.1"/>
    </source>
</evidence>
<dbReference type="OrthoDB" id="6196188at2"/>
<feature type="transmembrane region" description="Helical" evidence="1">
    <location>
        <begin position="194"/>
        <end position="211"/>
    </location>
</feature>
<keyword evidence="1" id="KW-0812">Transmembrane</keyword>
<feature type="transmembrane region" description="Helical" evidence="1">
    <location>
        <begin position="62"/>
        <end position="83"/>
    </location>
</feature>
<feature type="transmembrane region" description="Helical" evidence="1">
    <location>
        <begin position="20"/>
        <end position="42"/>
    </location>
</feature>
<accession>A0A1V2GZD2</accession>
<reference evidence="2 3" key="1">
    <citation type="submission" date="2016-10" db="EMBL/GenBank/DDBJ databases">
        <title>Draft Genome sequence of Roseomonas sp. strain M3.</title>
        <authorList>
            <person name="Subhash Y."/>
            <person name="Lee S."/>
        </authorList>
    </citation>
    <scope>NUCLEOTIDE SEQUENCE [LARGE SCALE GENOMIC DNA]</scope>
    <source>
        <strain evidence="2 3">M3</strain>
    </source>
</reference>
<keyword evidence="3" id="KW-1185">Reference proteome</keyword>
<protein>
    <recommendedName>
        <fullName evidence="4">Glycosyltransferase RgtA/B/C/D-like domain-containing protein</fullName>
    </recommendedName>
</protein>
<dbReference type="RefSeq" id="WP_076959037.1">
    <property type="nucleotide sequence ID" value="NZ_MLCO01000211.1"/>
</dbReference>
<proteinExistence type="predicted"/>
<gene>
    <name evidence="2" type="ORF">BKE38_19855</name>
</gene>
<name>A0A1V2GZD2_9PROT</name>
<evidence type="ECO:0000313" key="3">
    <source>
        <dbReference type="Proteomes" id="UP000188879"/>
    </source>
</evidence>
<evidence type="ECO:0000256" key="1">
    <source>
        <dbReference type="SAM" id="Phobius"/>
    </source>
</evidence>
<feature type="transmembrane region" description="Helical" evidence="1">
    <location>
        <begin position="223"/>
        <end position="245"/>
    </location>
</feature>
<feature type="transmembrane region" description="Helical" evidence="1">
    <location>
        <begin position="127"/>
        <end position="146"/>
    </location>
</feature>
<dbReference type="EMBL" id="MLCO01000211">
    <property type="protein sequence ID" value="ONG50042.1"/>
    <property type="molecule type" value="Genomic_DNA"/>
</dbReference>
<feature type="transmembrane region" description="Helical" evidence="1">
    <location>
        <begin position="95"/>
        <end position="115"/>
    </location>
</feature>
<keyword evidence="1" id="KW-0472">Membrane</keyword>
<feature type="transmembrane region" description="Helical" evidence="1">
    <location>
        <begin position="167"/>
        <end position="188"/>
    </location>
</feature>
<dbReference type="AlphaFoldDB" id="A0A1V2GZD2"/>